<comment type="caution">
    <text evidence="4">The sequence shown here is derived from an EMBL/GenBank/DDBJ whole genome shotgun (WGS) entry which is preliminary data.</text>
</comment>
<feature type="domain" description="MADF" evidence="3">
    <location>
        <begin position="13"/>
        <end position="107"/>
    </location>
</feature>
<accession>A0A6G0VXP9</accession>
<dbReference type="PANTHER" id="PTHR21505">
    <property type="entry name" value="MADF DOMAIN-CONTAINING PROTEIN-RELATED"/>
    <property type="match status" value="1"/>
</dbReference>
<protein>
    <submittedName>
        <fullName evidence="4">MADF domain-containing protein</fullName>
    </submittedName>
</protein>
<evidence type="ECO:0000256" key="1">
    <source>
        <dbReference type="SAM" id="MobiDB-lite"/>
    </source>
</evidence>
<dbReference type="Proteomes" id="UP000478052">
    <property type="component" value="Unassembled WGS sequence"/>
</dbReference>
<dbReference type="Pfam" id="PF10545">
    <property type="entry name" value="MADF_DNA_bdg"/>
    <property type="match status" value="1"/>
</dbReference>
<keyword evidence="2" id="KW-0812">Transmembrane</keyword>
<name>A0A6G0VXP9_APHCR</name>
<evidence type="ECO:0000259" key="3">
    <source>
        <dbReference type="PROSITE" id="PS51029"/>
    </source>
</evidence>
<sequence length="369" mass="42311">MANKINNEDFWREFIHLYRSLPATWKIKSDMYKDRVLKQECYIKLTEKLKEIDPSADINTTKKKLNTLRSNYRRELKKVIASAGTDDIYLPSVWYFEELEFLRDHEIQISGTSTMDEDSEETFLNTTTATQQSQDITLENTQEDIFVKNHFETPLSTQDQPPAKKKKKENSEEKRKNELLELACERLQRTSSDAEILAKSWAIELQKLDTEQQLFAQKAISDILFEGRLKTLHRNSVKINHSCVCSRSSTPSTFVSSMPVYMSEGTNSSLSNPTQQTWEIPIASNPTTYTLIIQSAVVIASHVSIIIFPIVCGAIAVMNLSSSKLAPVTRYRSVHDKRWADEIGSLIPVSCFSIIVVHAKIVLIIRWRR</sequence>
<keyword evidence="2" id="KW-1133">Transmembrane helix</keyword>
<gene>
    <name evidence="4" type="ORF">FWK35_00032805</name>
</gene>
<evidence type="ECO:0000313" key="4">
    <source>
        <dbReference type="EMBL" id="KAF0710708.1"/>
    </source>
</evidence>
<organism evidence="4 5">
    <name type="scientific">Aphis craccivora</name>
    <name type="common">Cowpea aphid</name>
    <dbReference type="NCBI Taxonomy" id="307492"/>
    <lineage>
        <taxon>Eukaryota</taxon>
        <taxon>Metazoa</taxon>
        <taxon>Ecdysozoa</taxon>
        <taxon>Arthropoda</taxon>
        <taxon>Hexapoda</taxon>
        <taxon>Insecta</taxon>
        <taxon>Pterygota</taxon>
        <taxon>Neoptera</taxon>
        <taxon>Paraneoptera</taxon>
        <taxon>Hemiptera</taxon>
        <taxon>Sternorrhyncha</taxon>
        <taxon>Aphidomorpha</taxon>
        <taxon>Aphidoidea</taxon>
        <taxon>Aphididae</taxon>
        <taxon>Aphidini</taxon>
        <taxon>Aphis</taxon>
        <taxon>Aphis</taxon>
    </lineage>
</organism>
<evidence type="ECO:0000256" key="2">
    <source>
        <dbReference type="SAM" id="Phobius"/>
    </source>
</evidence>
<dbReference type="AlphaFoldDB" id="A0A6G0VXP9"/>
<dbReference type="SMART" id="SM00595">
    <property type="entry name" value="MADF"/>
    <property type="match status" value="1"/>
</dbReference>
<dbReference type="PANTHER" id="PTHR21505:SF8">
    <property type="entry name" value="DPT-YFP REPRESSOR BY OVEREXPRESSION, ISOFORM D-RELATED"/>
    <property type="match status" value="1"/>
</dbReference>
<dbReference type="InterPro" id="IPR006578">
    <property type="entry name" value="MADF-dom"/>
</dbReference>
<keyword evidence="5" id="KW-1185">Reference proteome</keyword>
<evidence type="ECO:0000313" key="5">
    <source>
        <dbReference type="Proteomes" id="UP000478052"/>
    </source>
</evidence>
<feature type="region of interest" description="Disordered" evidence="1">
    <location>
        <begin position="152"/>
        <end position="175"/>
    </location>
</feature>
<dbReference type="OrthoDB" id="6629425at2759"/>
<dbReference type="EMBL" id="VUJU01011559">
    <property type="protein sequence ID" value="KAF0710708.1"/>
    <property type="molecule type" value="Genomic_DNA"/>
</dbReference>
<feature type="transmembrane region" description="Helical" evidence="2">
    <location>
        <begin position="343"/>
        <end position="365"/>
    </location>
</feature>
<keyword evidence="2" id="KW-0472">Membrane</keyword>
<feature type="transmembrane region" description="Helical" evidence="2">
    <location>
        <begin position="299"/>
        <end position="322"/>
    </location>
</feature>
<reference evidence="4 5" key="1">
    <citation type="submission" date="2019-08" db="EMBL/GenBank/DDBJ databases">
        <title>Whole genome of Aphis craccivora.</title>
        <authorList>
            <person name="Voronova N.V."/>
            <person name="Shulinski R.S."/>
            <person name="Bandarenka Y.V."/>
            <person name="Zhorov D.G."/>
            <person name="Warner D."/>
        </authorList>
    </citation>
    <scope>NUCLEOTIDE SEQUENCE [LARGE SCALE GENOMIC DNA]</scope>
    <source>
        <strain evidence="4">180601</strain>
        <tissue evidence="4">Whole Body</tissue>
    </source>
</reference>
<dbReference type="PROSITE" id="PS51029">
    <property type="entry name" value="MADF"/>
    <property type="match status" value="1"/>
</dbReference>
<proteinExistence type="predicted"/>